<dbReference type="PROSITE" id="PS50011">
    <property type="entry name" value="PROTEIN_KINASE_DOM"/>
    <property type="match status" value="1"/>
</dbReference>
<feature type="domain" description="Protein kinase" evidence="2">
    <location>
        <begin position="55"/>
        <end position="322"/>
    </location>
</feature>
<dbReference type="SUPFAM" id="SSF56112">
    <property type="entry name" value="Protein kinase-like (PK-like)"/>
    <property type="match status" value="1"/>
</dbReference>
<feature type="region of interest" description="Disordered" evidence="1">
    <location>
        <begin position="324"/>
        <end position="344"/>
    </location>
</feature>
<dbReference type="GO" id="GO:0004674">
    <property type="term" value="F:protein serine/threonine kinase activity"/>
    <property type="evidence" value="ECO:0007669"/>
    <property type="project" value="TreeGrafter"/>
</dbReference>
<dbReference type="SMART" id="SM00220">
    <property type="entry name" value="S_TKc"/>
    <property type="match status" value="1"/>
</dbReference>
<accession>A0A9P5X9D7</accession>
<organism evidence="3 4">
    <name type="scientific">Macrolepiota fuliginosa MF-IS2</name>
    <dbReference type="NCBI Taxonomy" id="1400762"/>
    <lineage>
        <taxon>Eukaryota</taxon>
        <taxon>Fungi</taxon>
        <taxon>Dikarya</taxon>
        <taxon>Basidiomycota</taxon>
        <taxon>Agaricomycotina</taxon>
        <taxon>Agaricomycetes</taxon>
        <taxon>Agaricomycetidae</taxon>
        <taxon>Agaricales</taxon>
        <taxon>Agaricineae</taxon>
        <taxon>Agaricaceae</taxon>
        <taxon>Macrolepiota</taxon>
    </lineage>
</organism>
<dbReference type="InterPro" id="IPR051681">
    <property type="entry name" value="Ser/Thr_Kinases-Pseudokinases"/>
</dbReference>
<dbReference type="Pfam" id="PF07714">
    <property type="entry name" value="PK_Tyr_Ser-Thr"/>
    <property type="match status" value="1"/>
</dbReference>
<dbReference type="InterPro" id="IPR000719">
    <property type="entry name" value="Prot_kinase_dom"/>
</dbReference>
<proteinExistence type="predicted"/>
<evidence type="ECO:0000256" key="1">
    <source>
        <dbReference type="SAM" id="MobiDB-lite"/>
    </source>
</evidence>
<dbReference type="PROSITE" id="PS00108">
    <property type="entry name" value="PROTEIN_KINASE_ST"/>
    <property type="match status" value="1"/>
</dbReference>
<protein>
    <submittedName>
        <fullName evidence="3">Kinase-like protein</fullName>
    </submittedName>
</protein>
<dbReference type="InterPro" id="IPR011009">
    <property type="entry name" value="Kinase-like_dom_sf"/>
</dbReference>
<reference evidence="3" key="1">
    <citation type="submission" date="2020-11" db="EMBL/GenBank/DDBJ databases">
        <authorList>
            <consortium name="DOE Joint Genome Institute"/>
            <person name="Ahrendt S."/>
            <person name="Riley R."/>
            <person name="Andreopoulos W."/>
            <person name="Labutti K."/>
            <person name="Pangilinan J."/>
            <person name="Ruiz-Duenas F.J."/>
            <person name="Barrasa J.M."/>
            <person name="Sanchez-Garcia M."/>
            <person name="Camarero S."/>
            <person name="Miyauchi S."/>
            <person name="Serrano A."/>
            <person name="Linde D."/>
            <person name="Babiker R."/>
            <person name="Drula E."/>
            <person name="Ayuso-Fernandez I."/>
            <person name="Pacheco R."/>
            <person name="Padilla G."/>
            <person name="Ferreira P."/>
            <person name="Barriuso J."/>
            <person name="Kellner H."/>
            <person name="Castanera R."/>
            <person name="Alfaro M."/>
            <person name="Ramirez L."/>
            <person name="Pisabarro A.G."/>
            <person name="Kuo A."/>
            <person name="Tritt A."/>
            <person name="Lipzen A."/>
            <person name="He G."/>
            <person name="Yan M."/>
            <person name="Ng V."/>
            <person name="Cullen D."/>
            <person name="Martin F."/>
            <person name="Rosso M.-N."/>
            <person name="Henrissat B."/>
            <person name="Hibbett D."/>
            <person name="Martinez A.T."/>
            <person name="Grigoriev I.V."/>
        </authorList>
    </citation>
    <scope>NUCLEOTIDE SEQUENCE</scope>
    <source>
        <strain evidence="3">MF-IS2</strain>
    </source>
</reference>
<dbReference type="OrthoDB" id="3265205at2759"/>
<dbReference type="Gene3D" id="1.10.510.10">
    <property type="entry name" value="Transferase(Phosphotransferase) domain 1"/>
    <property type="match status" value="1"/>
</dbReference>
<dbReference type="PANTHER" id="PTHR44329">
    <property type="entry name" value="SERINE/THREONINE-PROTEIN KINASE TNNI3K-RELATED"/>
    <property type="match status" value="1"/>
</dbReference>
<dbReference type="GO" id="GO:0005524">
    <property type="term" value="F:ATP binding"/>
    <property type="evidence" value="ECO:0007669"/>
    <property type="project" value="InterPro"/>
</dbReference>
<dbReference type="AlphaFoldDB" id="A0A9P5X9D7"/>
<dbReference type="InterPro" id="IPR001245">
    <property type="entry name" value="Ser-Thr/Tyr_kinase_cat_dom"/>
</dbReference>
<dbReference type="Proteomes" id="UP000807342">
    <property type="component" value="Unassembled WGS sequence"/>
</dbReference>
<gene>
    <name evidence="3" type="ORF">P691DRAFT_671891</name>
</gene>
<comment type="caution">
    <text evidence="3">The sequence shown here is derived from an EMBL/GenBank/DDBJ whole genome shotgun (WGS) entry which is preliminary data.</text>
</comment>
<evidence type="ECO:0000259" key="2">
    <source>
        <dbReference type="PROSITE" id="PS50011"/>
    </source>
</evidence>
<evidence type="ECO:0000313" key="4">
    <source>
        <dbReference type="Proteomes" id="UP000807342"/>
    </source>
</evidence>
<dbReference type="EMBL" id="MU151208">
    <property type="protein sequence ID" value="KAF9447258.1"/>
    <property type="molecule type" value="Genomic_DNA"/>
</dbReference>
<sequence>MFDEHLLRLIPSPQTQVLLRPDLPAWLRKHSRIVLYRLCSASMLYPQCYVLKGIVKEDSPEASGGFGDIYKGRLGDKKLCLKVVRLSKKSDVIPALKGLAKEGIVWGQLIHPHILPFYGIYYLEETYEQICLVSPWMNNSDLGTYLKRNPAVLRTPFIHDIANGLEYLHHEDVIHGDMKAANVLVSNSGKACITDFGLSSIPTDQTLAYTRGATTVVGCSFRWTAPELLEEGCRATPASDVWAFGCVCYEILFGELPFHKCTNDIQVMRMLDKGVSPFEPRPDIPIPEIDVDTWTLIESCCIREPKDRPSSPKLSQGLRQFSKVNEKDVSPQTTPEGLEFQNEMRSREGVSINLEMVKQMLNKLEVRPGPS</sequence>
<keyword evidence="3" id="KW-0808">Transferase</keyword>
<dbReference type="InterPro" id="IPR008271">
    <property type="entry name" value="Ser/Thr_kinase_AS"/>
</dbReference>
<name>A0A9P5X9D7_9AGAR</name>
<keyword evidence="4" id="KW-1185">Reference proteome</keyword>
<keyword evidence="3" id="KW-0418">Kinase</keyword>
<evidence type="ECO:0000313" key="3">
    <source>
        <dbReference type="EMBL" id="KAF9447258.1"/>
    </source>
</evidence>